<organism evidence="2 3">
    <name type="scientific">Physcomitrium patens</name>
    <name type="common">Spreading-leaved earth moss</name>
    <name type="synonym">Physcomitrella patens</name>
    <dbReference type="NCBI Taxonomy" id="3218"/>
    <lineage>
        <taxon>Eukaryota</taxon>
        <taxon>Viridiplantae</taxon>
        <taxon>Streptophyta</taxon>
        <taxon>Embryophyta</taxon>
        <taxon>Bryophyta</taxon>
        <taxon>Bryophytina</taxon>
        <taxon>Bryopsida</taxon>
        <taxon>Funariidae</taxon>
        <taxon>Funariales</taxon>
        <taxon>Funariaceae</taxon>
        <taxon>Physcomitrium</taxon>
    </lineage>
</organism>
<dbReference type="AlphaFoldDB" id="A0A7I4DJE4"/>
<dbReference type="PANTHER" id="PTHR40637:SF1">
    <property type="entry name" value="ESSS SUBUNIT OF NADH:UBIQUINONE OXIDOREDUCTASE (COMPLEX I) PROTEIN"/>
    <property type="match status" value="1"/>
</dbReference>
<feature type="region of interest" description="Disordered" evidence="1">
    <location>
        <begin position="64"/>
        <end position="98"/>
    </location>
</feature>
<reference evidence="2 3" key="2">
    <citation type="journal article" date="2018" name="Plant J.">
        <title>The Physcomitrella patens chromosome-scale assembly reveals moss genome structure and evolution.</title>
        <authorList>
            <person name="Lang D."/>
            <person name="Ullrich K.K."/>
            <person name="Murat F."/>
            <person name="Fuchs J."/>
            <person name="Jenkins J."/>
            <person name="Haas F.B."/>
            <person name="Piednoel M."/>
            <person name="Gundlach H."/>
            <person name="Van Bel M."/>
            <person name="Meyberg R."/>
            <person name="Vives C."/>
            <person name="Morata J."/>
            <person name="Symeonidi A."/>
            <person name="Hiss M."/>
            <person name="Muchero W."/>
            <person name="Kamisugi Y."/>
            <person name="Saleh O."/>
            <person name="Blanc G."/>
            <person name="Decker E.L."/>
            <person name="van Gessel N."/>
            <person name="Grimwood J."/>
            <person name="Hayes R.D."/>
            <person name="Graham S.W."/>
            <person name="Gunter L.E."/>
            <person name="McDaniel S.F."/>
            <person name="Hoernstein S.N.W."/>
            <person name="Larsson A."/>
            <person name="Li F.W."/>
            <person name="Perroud P.F."/>
            <person name="Phillips J."/>
            <person name="Ranjan P."/>
            <person name="Rokshar D.S."/>
            <person name="Rothfels C.J."/>
            <person name="Schneider L."/>
            <person name="Shu S."/>
            <person name="Stevenson D.W."/>
            <person name="Thummler F."/>
            <person name="Tillich M."/>
            <person name="Villarreal Aguilar J.C."/>
            <person name="Widiez T."/>
            <person name="Wong G.K."/>
            <person name="Wymore A."/>
            <person name="Zhang Y."/>
            <person name="Zimmer A.D."/>
            <person name="Quatrano R.S."/>
            <person name="Mayer K.F.X."/>
            <person name="Goodstein D."/>
            <person name="Casacuberta J.M."/>
            <person name="Vandepoele K."/>
            <person name="Reski R."/>
            <person name="Cuming A.C."/>
            <person name="Tuskan G.A."/>
            <person name="Maumus F."/>
            <person name="Salse J."/>
            <person name="Schmutz J."/>
            <person name="Rensing S.A."/>
        </authorList>
    </citation>
    <scope>NUCLEOTIDE SEQUENCE [LARGE SCALE GENOMIC DNA]</scope>
    <source>
        <strain evidence="2 3">cv. Gransden 2004</strain>
    </source>
</reference>
<protein>
    <submittedName>
        <fullName evidence="2">Uncharacterized protein</fullName>
    </submittedName>
</protein>
<dbReference type="FunCoup" id="A0A7I4DJE4">
    <property type="interactions" value="459"/>
</dbReference>
<dbReference type="Gramene" id="Pp3c4_20970V3.2">
    <property type="protein sequence ID" value="Pp3c4_20970V3.2"/>
    <property type="gene ID" value="Pp3c4_20970"/>
</dbReference>
<proteinExistence type="predicted"/>
<accession>A0A7I4DJE4</accession>
<dbReference type="EnsemblPlants" id="Pp3c4_20970V3.2">
    <property type="protein sequence ID" value="Pp3c4_20970V3.2"/>
    <property type="gene ID" value="Pp3c4_20970"/>
</dbReference>
<sequence length="169" mass="18000">MDGIITTHVSETTIDRSKDTITSHSIEFDSLNGEETIMVPEIAELMVLVVTDVSVVALRCVVRGSNGTGPPDTQGAADAETAGGHGGGGSWFAPGTQEGPNGILFAETPLLPGQKRKWEDWEASHYFTGILTTLMLTVGLPAKPDTRIETWAHIQALERLAAEEEAEAS</sequence>
<reference evidence="2 3" key="1">
    <citation type="journal article" date="2008" name="Science">
        <title>The Physcomitrella genome reveals evolutionary insights into the conquest of land by plants.</title>
        <authorList>
            <person name="Rensing S."/>
            <person name="Lang D."/>
            <person name="Zimmer A."/>
            <person name="Terry A."/>
            <person name="Salamov A."/>
            <person name="Shapiro H."/>
            <person name="Nishiyama T."/>
            <person name="Perroud P.-F."/>
            <person name="Lindquist E."/>
            <person name="Kamisugi Y."/>
            <person name="Tanahashi T."/>
            <person name="Sakakibara K."/>
            <person name="Fujita T."/>
            <person name="Oishi K."/>
            <person name="Shin-I T."/>
            <person name="Kuroki Y."/>
            <person name="Toyoda A."/>
            <person name="Suzuki Y."/>
            <person name="Hashimoto A."/>
            <person name="Yamaguchi K."/>
            <person name="Sugano A."/>
            <person name="Kohara Y."/>
            <person name="Fujiyama A."/>
            <person name="Anterola A."/>
            <person name="Aoki S."/>
            <person name="Ashton N."/>
            <person name="Barbazuk W.B."/>
            <person name="Barker E."/>
            <person name="Bennetzen J."/>
            <person name="Bezanilla M."/>
            <person name="Blankenship R."/>
            <person name="Cho S.H."/>
            <person name="Dutcher S."/>
            <person name="Estelle M."/>
            <person name="Fawcett J.A."/>
            <person name="Gundlach H."/>
            <person name="Hanada K."/>
            <person name="Heyl A."/>
            <person name="Hicks K.A."/>
            <person name="Hugh J."/>
            <person name="Lohr M."/>
            <person name="Mayer K."/>
            <person name="Melkozernov A."/>
            <person name="Murata T."/>
            <person name="Nelson D."/>
            <person name="Pils B."/>
            <person name="Prigge M."/>
            <person name="Reiss B."/>
            <person name="Renner T."/>
            <person name="Rombauts S."/>
            <person name="Rushton P."/>
            <person name="Sanderfoot A."/>
            <person name="Schween G."/>
            <person name="Shiu S.-H."/>
            <person name="Stueber K."/>
            <person name="Theodoulou F.L."/>
            <person name="Tu H."/>
            <person name="Van de Peer Y."/>
            <person name="Verrier P.J."/>
            <person name="Waters E."/>
            <person name="Wood A."/>
            <person name="Yang L."/>
            <person name="Cove D."/>
            <person name="Cuming A."/>
            <person name="Hasebe M."/>
            <person name="Lucas S."/>
            <person name="Mishler D.B."/>
            <person name="Reski R."/>
            <person name="Grigoriev I."/>
            <person name="Quatrano R.S."/>
            <person name="Boore J.L."/>
        </authorList>
    </citation>
    <scope>NUCLEOTIDE SEQUENCE [LARGE SCALE GENOMIC DNA]</scope>
    <source>
        <strain evidence="2 3">cv. Gransden 2004</strain>
    </source>
</reference>
<dbReference type="PANTHER" id="PTHR40637">
    <property type="entry name" value="ESSS SUBUNIT OF NADH:UBIQUINONE OXIDOREDUCTASE (COMPLEX I) PROTEIN"/>
    <property type="match status" value="1"/>
</dbReference>
<name>A0A7I4DJE4_PHYPA</name>
<dbReference type="InParanoid" id="A0A7I4DJE4"/>
<reference evidence="2" key="3">
    <citation type="submission" date="2020-12" db="UniProtKB">
        <authorList>
            <consortium name="EnsemblPlants"/>
        </authorList>
    </citation>
    <scope>IDENTIFICATION</scope>
</reference>
<evidence type="ECO:0000256" key="1">
    <source>
        <dbReference type="SAM" id="MobiDB-lite"/>
    </source>
</evidence>
<dbReference type="EMBL" id="ABEU02000004">
    <property type="status" value="NOT_ANNOTATED_CDS"/>
    <property type="molecule type" value="Genomic_DNA"/>
</dbReference>
<dbReference type="Proteomes" id="UP000006727">
    <property type="component" value="Chromosome 4"/>
</dbReference>
<keyword evidence="3" id="KW-1185">Reference proteome</keyword>
<evidence type="ECO:0000313" key="3">
    <source>
        <dbReference type="Proteomes" id="UP000006727"/>
    </source>
</evidence>
<evidence type="ECO:0000313" key="2">
    <source>
        <dbReference type="EnsemblPlants" id="Pp3c4_20970V3.2"/>
    </source>
</evidence>